<gene>
    <name evidence="1" type="ORF">RFULGI_LOCUS16143</name>
</gene>
<dbReference type="EMBL" id="CAJVPZ010055697">
    <property type="protein sequence ID" value="CAG8784834.1"/>
    <property type="molecule type" value="Genomic_DNA"/>
</dbReference>
<organism evidence="1 2">
    <name type="scientific">Racocetra fulgida</name>
    <dbReference type="NCBI Taxonomy" id="60492"/>
    <lineage>
        <taxon>Eukaryota</taxon>
        <taxon>Fungi</taxon>
        <taxon>Fungi incertae sedis</taxon>
        <taxon>Mucoromycota</taxon>
        <taxon>Glomeromycotina</taxon>
        <taxon>Glomeromycetes</taxon>
        <taxon>Diversisporales</taxon>
        <taxon>Gigasporaceae</taxon>
        <taxon>Racocetra</taxon>
    </lineage>
</organism>
<comment type="caution">
    <text evidence="1">The sequence shown here is derived from an EMBL/GenBank/DDBJ whole genome shotgun (WGS) entry which is preliminary data.</text>
</comment>
<protein>
    <submittedName>
        <fullName evidence="1">10839_t:CDS:1</fullName>
    </submittedName>
</protein>
<feature type="non-terminal residue" evidence="1">
    <location>
        <position position="1"/>
    </location>
</feature>
<sequence length="123" mass="13830">FAKAIFKKCQALITFFKNSYHAGAALQEDIINSFIKGGGLKTSVLENQSEIFQDALNIKNILRNYQFWQNVEQLETILAPSKRAIQAVETKSSNIALCFLELVKMAIAIKKISNITDSNFKTQ</sequence>
<dbReference type="Proteomes" id="UP000789396">
    <property type="component" value="Unassembled WGS sequence"/>
</dbReference>
<evidence type="ECO:0000313" key="2">
    <source>
        <dbReference type="Proteomes" id="UP000789396"/>
    </source>
</evidence>
<reference evidence="1" key="1">
    <citation type="submission" date="2021-06" db="EMBL/GenBank/DDBJ databases">
        <authorList>
            <person name="Kallberg Y."/>
            <person name="Tangrot J."/>
            <person name="Rosling A."/>
        </authorList>
    </citation>
    <scope>NUCLEOTIDE SEQUENCE</scope>
    <source>
        <strain evidence="1">IN212</strain>
    </source>
</reference>
<feature type="non-terminal residue" evidence="1">
    <location>
        <position position="123"/>
    </location>
</feature>
<name>A0A9N9P4V0_9GLOM</name>
<dbReference type="AlphaFoldDB" id="A0A9N9P4V0"/>
<keyword evidence="2" id="KW-1185">Reference proteome</keyword>
<evidence type="ECO:0000313" key="1">
    <source>
        <dbReference type="EMBL" id="CAG8784834.1"/>
    </source>
</evidence>
<dbReference type="OrthoDB" id="2426623at2759"/>
<proteinExistence type="predicted"/>
<accession>A0A9N9P4V0</accession>